<evidence type="ECO:0000259" key="2">
    <source>
        <dbReference type="Pfam" id="PF10756"/>
    </source>
</evidence>
<evidence type="ECO:0000313" key="4">
    <source>
        <dbReference type="Proteomes" id="UP001327225"/>
    </source>
</evidence>
<keyword evidence="4" id="KW-1185">Reference proteome</keyword>
<feature type="domain" description="Low molecular weight protein antigen 6 PH" evidence="2">
    <location>
        <begin position="78"/>
        <end position="146"/>
    </location>
</feature>
<keyword evidence="1" id="KW-0472">Membrane</keyword>
<dbReference type="Proteomes" id="UP001327225">
    <property type="component" value="Chromosome"/>
</dbReference>
<reference evidence="4" key="1">
    <citation type="submission" date="2023-12" db="EMBL/GenBank/DDBJ databases">
        <title>Novel species in genus Nocardioides.</title>
        <authorList>
            <person name="Zhou H."/>
        </authorList>
    </citation>
    <scope>NUCLEOTIDE SEQUENCE [LARGE SCALE GENOMIC DNA]</scope>
    <source>
        <strain evidence="4">HM61</strain>
    </source>
</reference>
<keyword evidence="1" id="KW-0812">Transmembrane</keyword>
<name>A0ABZ0ZWP1_9ACTN</name>
<dbReference type="RefSeq" id="WP_322938624.1">
    <property type="nucleotide sequence ID" value="NZ_CP141059.1"/>
</dbReference>
<feature type="transmembrane region" description="Helical" evidence="1">
    <location>
        <begin position="58"/>
        <end position="77"/>
    </location>
</feature>
<protein>
    <submittedName>
        <fullName evidence="3">PH domain-containing protein</fullName>
    </submittedName>
</protein>
<dbReference type="EMBL" id="CP141059">
    <property type="protein sequence ID" value="WQQ28662.1"/>
    <property type="molecule type" value="Genomic_DNA"/>
</dbReference>
<evidence type="ECO:0000313" key="3">
    <source>
        <dbReference type="EMBL" id="WQQ28662.1"/>
    </source>
</evidence>
<accession>A0ABZ0ZWP1</accession>
<gene>
    <name evidence="3" type="ORF">SHK19_10615</name>
</gene>
<proteinExistence type="predicted"/>
<sequence>MTSPDNPDSPDSAALPRTWRPRGPRIAALVFGVVLVLTFAGLWISFPQETKDAVSPLQRATVIFFIGLGLLLLNGLARSRVVADETGLEVVNGYRKRHLEWAQVVSVHMPPGAPWPTMDLDDGTTISVMGIHGSDGVRARTAVAELKTLLNRA</sequence>
<dbReference type="InterPro" id="IPR019692">
    <property type="entry name" value="CFP-6_PH"/>
</dbReference>
<feature type="transmembrane region" description="Helical" evidence="1">
    <location>
        <begin position="26"/>
        <end position="46"/>
    </location>
</feature>
<keyword evidence="1" id="KW-1133">Transmembrane helix</keyword>
<organism evidence="3 4">
    <name type="scientific">Nocardioides bizhenqiangii</name>
    <dbReference type="NCBI Taxonomy" id="3095076"/>
    <lineage>
        <taxon>Bacteria</taxon>
        <taxon>Bacillati</taxon>
        <taxon>Actinomycetota</taxon>
        <taxon>Actinomycetes</taxon>
        <taxon>Propionibacteriales</taxon>
        <taxon>Nocardioidaceae</taxon>
        <taxon>Nocardioides</taxon>
    </lineage>
</organism>
<evidence type="ECO:0000256" key="1">
    <source>
        <dbReference type="SAM" id="Phobius"/>
    </source>
</evidence>
<dbReference type="Pfam" id="PF10756">
    <property type="entry name" value="bPH_6"/>
    <property type="match status" value="1"/>
</dbReference>